<keyword evidence="1" id="KW-0812">Transmembrane</keyword>
<organism evidence="2 3">
    <name type="scientific">Cercopithifilaria johnstoni</name>
    <dbReference type="NCBI Taxonomy" id="2874296"/>
    <lineage>
        <taxon>Eukaryota</taxon>
        <taxon>Metazoa</taxon>
        <taxon>Ecdysozoa</taxon>
        <taxon>Nematoda</taxon>
        <taxon>Chromadorea</taxon>
        <taxon>Rhabditida</taxon>
        <taxon>Spirurina</taxon>
        <taxon>Spiruromorpha</taxon>
        <taxon>Filarioidea</taxon>
        <taxon>Onchocercidae</taxon>
        <taxon>Cercopithifilaria</taxon>
    </lineage>
</organism>
<dbReference type="AlphaFoldDB" id="A0A8J2Q6Q0"/>
<reference evidence="2" key="1">
    <citation type="submission" date="2021-09" db="EMBL/GenBank/DDBJ databases">
        <authorList>
            <consortium name="Pathogen Informatics"/>
        </authorList>
    </citation>
    <scope>NUCLEOTIDE SEQUENCE</scope>
</reference>
<dbReference type="EMBL" id="CAKAEH010001803">
    <property type="protein sequence ID" value="CAG9539536.1"/>
    <property type="molecule type" value="Genomic_DNA"/>
</dbReference>
<keyword evidence="3" id="KW-1185">Reference proteome</keyword>
<name>A0A8J2Q6Q0_9BILA</name>
<keyword evidence="1" id="KW-1133">Transmembrane helix</keyword>
<feature type="transmembrane region" description="Helical" evidence="1">
    <location>
        <begin position="6"/>
        <end position="28"/>
    </location>
</feature>
<proteinExistence type="predicted"/>
<evidence type="ECO:0000256" key="1">
    <source>
        <dbReference type="SAM" id="Phobius"/>
    </source>
</evidence>
<dbReference type="InterPro" id="IPR011047">
    <property type="entry name" value="Quinoprotein_ADH-like_sf"/>
</dbReference>
<keyword evidence="1" id="KW-0472">Membrane</keyword>
<gene>
    <name evidence="2" type="ORF">CJOHNSTONI_LOCUS9128</name>
</gene>
<accession>A0A8J2Q6Q0</accession>
<dbReference type="OrthoDB" id="5846643at2759"/>
<dbReference type="SUPFAM" id="SSF50998">
    <property type="entry name" value="Quinoprotein alcohol dehydrogenase-like"/>
    <property type="match status" value="1"/>
</dbReference>
<evidence type="ECO:0000313" key="3">
    <source>
        <dbReference type="Proteomes" id="UP000746747"/>
    </source>
</evidence>
<sequence length="487" mass="54814">MGTISAIIIICCLIISAALTVVIILVTIPTEITHQSHYSELWINQQSTRHGNFYFHPNKKIPHSLLQNSTVITAIGTASTTITATTTTITATTTTNTITITKTDIDTTTFPNATEILKLTLENDKLLYQSLVLTTTIPMKTWKSNHNRSSQRHTTMLLSTNITVIREKELISSSRQSMTELRHHSAFHESTPRNSRKNLTTLMLHQHIKQLPLNDDNLVKNKREKEQATQMTLLSEITFPNDVKMVGLAMQRGVLYVATNDGRIVVINPETSEQVQTIRVNGKISRMTVTHNVDIIILNGTNLKSYRDGQEYRKIKLPVVGKSLSTFEDEIGLERIIALGGSNDVLFVFTDDLRPIEEIYYKNDIEEMCNFAILYQKYYYVSCQSAILQLSENGEITKKIGANNGPFSLGITIDDQARIIAVVRGQPLLRVFQNGKLQHNLSAVSSNEISAIWSEVLYEKGRLHIADYLTSKLKTFRYPISSTENDA</sequence>
<evidence type="ECO:0000313" key="2">
    <source>
        <dbReference type="EMBL" id="CAG9539536.1"/>
    </source>
</evidence>
<protein>
    <submittedName>
        <fullName evidence="2">Uncharacterized protein</fullName>
    </submittedName>
</protein>
<comment type="caution">
    <text evidence="2">The sequence shown here is derived from an EMBL/GenBank/DDBJ whole genome shotgun (WGS) entry which is preliminary data.</text>
</comment>
<dbReference type="Proteomes" id="UP000746747">
    <property type="component" value="Unassembled WGS sequence"/>
</dbReference>